<proteinExistence type="predicted"/>
<dbReference type="Proteomes" id="UP000727407">
    <property type="component" value="Unassembled WGS sequence"/>
</dbReference>
<accession>A0A8J4WWU5</accession>
<feature type="non-terminal residue" evidence="1">
    <location>
        <position position="131"/>
    </location>
</feature>
<reference evidence="1" key="1">
    <citation type="submission" date="2020-07" db="EMBL/GenBank/DDBJ databases">
        <title>Clarias magur genome sequencing, assembly and annotation.</title>
        <authorList>
            <person name="Kushwaha B."/>
            <person name="Kumar R."/>
            <person name="Das P."/>
            <person name="Joshi C.G."/>
            <person name="Kumar D."/>
            <person name="Nagpure N.S."/>
            <person name="Pandey M."/>
            <person name="Agarwal S."/>
            <person name="Srivastava S."/>
            <person name="Singh M."/>
            <person name="Sahoo L."/>
            <person name="Jayasankar P."/>
            <person name="Meher P.K."/>
            <person name="Koringa P.G."/>
            <person name="Iquebal M.A."/>
            <person name="Das S.P."/>
            <person name="Bit A."/>
            <person name="Patnaik S."/>
            <person name="Patel N."/>
            <person name="Shah T.M."/>
            <person name="Hinsu A."/>
            <person name="Jena J.K."/>
        </authorList>
    </citation>
    <scope>NUCLEOTIDE SEQUENCE</scope>
    <source>
        <strain evidence="1">CIFAMagur01</strain>
        <tissue evidence="1">Testis</tissue>
    </source>
</reference>
<evidence type="ECO:0000313" key="2">
    <source>
        <dbReference type="Proteomes" id="UP000727407"/>
    </source>
</evidence>
<keyword evidence="2" id="KW-1185">Reference proteome</keyword>
<protein>
    <submittedName>
        <fullName evidence="1">Uncharacterized protein</fullName>
    </submittedName>
</protein>
<dbReference type="EMBL" id="QNUK01000382">
    <property type="protein sequence ID" value="KAF5894257.1"/>
    <property type="molecule type" value="Genomic_DNA"/>
</dbReference>
<dbReference type="AlphaFoldDB" id="A0A8J4WWU5"/>
<dbReference type="OrthoDB" id="8956736at2759"/>
<sequence>MTGLANQLPDLCNGAPKWITQLEEKTTGHLMGIGDVKAILAQTIGKVKTTEILNKAGLKAATGQNTGNRLVFGQFRNKVWNALRKAYPTKMDPGKLESVTLKEDENVVKFINDFETKWREETGGSWDQTET</sequence>
<evidence type="ECO:0000313" key="1">
    <source>
        <dbReference type="EMBL" id="KAF5894257.1"/>
    </source>
</evidence>
<gene>
    <name evidence="1" type="ORF">DAT39_016022</name>
</gene>
<name>A0A8J4WWU5_CLAMG</name>
<comment type="caution">
    <text evidence="1">The sequence shown here is derived from an EMBL/GenBank/DDBJ whole genome shotgun (WGS) entry which is preliminary data.</text>
</comment>
<organism evidence="1 2">
    <name type="scientific">Clarias magur</name>
    <name type="common">Asian catfish</name>
    <name type="synonym">Macropteronotus magur</name>
    <dbReference type="NCBI Taxonomy" id="1594786"/>
    <lineage>
        <taxon>Eukaryota</taxon>
        <taxon>Metazoa</taxon>
        <taxon>Chordata</taxon>
        <taxon>Craniata</taxon>
        <taxon>Vertebrata</taxon>
        <taxon>Euteleostomi</taxon>
        <taxon>Actinopterygii</taxon>
        <taxon>Neopterygii</taxon>
        <taxon>Teleostei</taxon>
        <taxon>Ostariophysi</taxon>
        <taxon>Siluriformes</taxon>
        <taxon>Clariidae</taxon>
        <taxon>Clarias</taxon>
    </lineage>
</organism>